<evidence type="ECO:0000313" key="1">
    <source>
        <dbReference type="EMBL" id="RYR48765.1"/>
    </source>
</evidence>
<evidence type="ECO:0000313" key="2">
    <source>
        <dbReference type="Proteomes" id="UP000289738"/>
    </source>
</evidence>
<sequence length="148" mass="17013">MLYGGTFLIVIVQGGNSNILPIAFVIVEDKHKSIGVVLNIDGSRWKPPHVFQVFCERRITANFMTHFKNKDLKKVPVNAACSKSHREFAHYFDYLRGENVAVTNWLEEMSRSQWTQYAYEGRHFGYMTTNISKYINAVMKAVTSQIFG</sequence>
<comment type="caution">
    <text evidence="1">The sequence shown here is derived from an EMBL/GenBank/DDBJ whole genome shotgun (WGS) entry which is preliminary data.</text>
</comment>
<proteinExistence type="predicted"/>
<protein>
    <submittedName>
        <fullName evidence="1">Uncharacterized protein</fullName>
    </submittedName>
</protein>
<reference evidence="1 2" key="1">
    <citation type="submission" date="2019-01" db="EMBL/GenBank/DDBJ databases">
        <title>Sequencing of cultivated peanut Arachis hypogaea provides insights into genome evolution and oil improvement.</title>
        <authorList>
            <person name="Chen X."/>
        </authorList>
    </citation>
    <scope>NUCLEOTIDE SEQUENCE [LARGE SCALE GENOMIC DNA]</scope>
    <source>
        <strain evidence="2">cv. Fuhuasheng</strain>
        <tissue evidence="1">Leaves</tissue>
    </source>
</reference>
<name>A0A445CCV3_ARAHY</name>
<dbReference type="Proteomes" id="UP000289738">
    <property type="component" value="Chromosome A07"/>
</dbReference>
<dbReference type="EMBL" id="SDMP01000007">
    <property type="protein sequence ID" value="RYR48765.1"/>
    <property type="molecule type" value="Genomic_DNA"/>
</dbReference>
<dbReference type="AlphaFoldDB" id="A0A445CCV3"/>
<accession>A0A445CCV3</accession>
<organism evidence="1 2">
    <name type="scientific">Arachis hypogaea</name>
    <name type="common">Peanut</name>
    <dbReference type="NCBI Taxonomy" id="3818"/>
    <lineage>
        <taxon>Eukaryota</taxon>
        <taxon>Viridiplantae</taxon>
        <taxon>Streptophyta</taxon>
        <taxon>Embryophyta</taxon>
        <taxon>Tracheophyta</taxon>
        <taxon>Spermatophyta</taxon>
        <taxon>Magnoliopsida</taxon>
        <taxon>eudicotyledons</taxon>
        <taxon>Gunneridae</taxon>
        <taxon>Pentapetalae</taxon>
        <taxon>rosids</taxon>
        <taxon>fabids</taxon>
        <taxon>Fabales</taxon>
        <taxon>Fabaceae</taxon>
        <taxon>Papilionoideae</taxon>
        <taxon>50 kb inversion clade</taxon>
        <taxon>dalbergioids sensu lato</taxon>
        <taxon>Dalbergieae</taxon>
        <taxon>Pterocarpus clade</taxon>
        <taxon>Arachis</taxon>
    </lineage>
</organism>
<gene>
    <name evidence="1" type="ORF">Ahy_A07g034841</name>
</gene>
<keyword evidence="2" id="KW-1185">Reference proteome</keyword>